<evidence type="ECO:0000259" key="4">
    <source>
        <dbReference type="SMART" id="SM00237"/>
    </source>
</evidence>
<dbReference type="Proteomes" id="UP000025047">
    <property type="component" value="Unassembled WGS sequence"/>
</dbReference>
<dbReference type="GO" id="GO:0004930">
    <property type="term" value="F:G protein-coupled receptor activity"/>
    <property type="evidence" value="ECO:0007669"/>
    <property type="project" value="InterPro"/>
</dbReference>
<dbReference type="SUPFAM" id="SSF51120">
    <property type="entry name" value="beta-Roll"/>
    <property type="match status" value="1"/>
</dbReference>
<dbReference type="InterPro" id="IPR038081">
    <property type="entry name" value="CalX-like_sf"/>
</dbReference>
<protein>
    <submittedName>
        <fullName evidence="5">Hemolysin-type calcium-binding region</fullName>
    </submittedName>
</protein>
<dbReference type="InterPro" id="IPR003644">
    <property type="entry name" value="Calx_beta"/>
</dbReference>
<dbReference type="RefSeq" id="WP_017927701.1">
    <property type="nucleotide sequence ID" value="NZ_KB822996.1"/>
</dbReference>
<accession>A0A017HGI0</accession>
<dbReference type="GO" id="GO:0071277">
    <property type="term" value="P:cellular response to calcium ion"/>
    <property type="evidence" value="ECO:0007669"/>
    <property type="project" value="TreeGrafter"/>
</dbReference>
<dbReference type="PANTHER" id="PTHR46682:SF1">
    <property type="entry name" value="ADHESION G-PROTEIN COUPLED RECEPTOR V1"/>
    <property type="match status" value="1"/>
</dbReference>
<dbReference type="SUPFAM" id="SSF141072">
    <property type="entry name" value="CalX-like"/>
    <property type="match status" value="4"/>
</dbReference>
<dbReference type="STRING" id="1122180.Lokhon_00801"/>
<dbReference type="AlphaFoldDB" id="A0A017HGI0"/>
<dbReference type="PANTHER" id="PTHR46682">
    <property type="entry name" value="ADHESION G-PROTEIN COUPLED RECEPTOR V1"/>
    <property type="match status" value="1"/>
</dbReference>
<dbReference type="Pfam" id="PF03160">
    <property type="entry name" value="Calx-beta"/>
    <property type="match status" value="4"/>
</dbReference>
<proteinExistence type="predicted"/>
<dbReference type="GO" id="GO:0010855">
    <property type="term" value="F:adenylate cyclase inhibitor activity"/>
    <property type="evidence" value="ECO:0007669"/>
    <property type="project" value="TreeGrafter"/>
</dbReference>
<evidence type="ECO:0000256" key="3">
    <source>
        <dbReference type="ARBA" id="ARBA00022837"/>
    </source>
</evidence>
<dbReference type="InterPro" id="IPR018511">
    <property type="entry name" value="Hemolysin-typ_Ca-bd_CS"/>
</dbReference>
<dbReference type="Pfam" id="PF00353">
    <property type="entry name" value="HemolysinCabind"/>
    <property type="match status" value="3"/>
</dbReference>
<dbReference type="SMART" id="SM00237">
    <property type="entry name" value="Calx_beta"/>
    <property type="match status" value="2"/>
</dbReference>
<dbReference type="InterPro" id="IPR001343">
    <property type="entry name" value="Hemolysn_Ca-bd"/>
</dbReference>
<dbReference type="PROSITE" id="PS00330">
    <property type="entry name" value="HEMOLYSIN_CALCIUM"/>
    <property type="match status" value="3"/>
</dbReference>
<dbReference type="EMBL" id="APGJ01000003">
    <property type="protein sequence ID" value="EYD73273.1"/>
    <property type="molecule type" value="Genomic_DNA"/>
</dbReference>
<dbReference type="PRINTS" id="PR00313">
    <property type="entry name" value="CABNDNGRPT"/>
</dbReference>
<sequence>MSVISVSGTSLAEGQSSYQALIFNLTLDRISTDTITVPWQITGGSVTGKTDLFSGGSYSSGVVTFRPGETLKEVRAYPFGDALVESDESVVIELLTPSRATLEDGAASLRAVGWVLDDDGLAMPRAISVSDPRMNETGTAEFELSLSRPAMSELRIPYSFGGSARAGEDHAGKAGTLVIAPGETEARIRVPLKGDRVLESLETIELQLDLPDGISQADGGRALLIDDDAGSGPYVLARGGSLTEGDSSYNTLTYLVSLTEPSSETVTVGWRLAAGLAQPGTDHFSGGSYSAGTLTFRPGEMVKQVSVFPYGDLDPETDESVVLELLEPTGALLPGRATVTQAVGWVLDNDSAGNTLALHVSDPTVLEHDDARVTASFEMELSRPAPFDIDISYRTRGDGATAGRDFVQTSGTVTIHEGQRTATVGVEVIGDNGYEADEDFSLGLFVPGVIEAYSGGRATILNDDALTDVLRLSGTGGNDRISGEAYNDRIEGRGGNDRLLGLAGDDTLLGQKGNDVLLGGGGDDTLLGASGGDVLTGQGGRDTLKGGGGDDVLNGQAGVDILKGGGGNDRLTGGNRGDLLDGQGGRDTLIGGGGGDVLTGGKGNDRLTGNAGRDIFVFHKGSGTDAVTDFRVNIDLIEIQSGANGFRKLDLSQAGDDTIIAFGDQSIRLLDVAQKRIDADDFLFT</sequence>
<reference evidence="5 6" key="1">
    <citation type="submission" date="2013-03" db="EMBL/GenBank/DDBJ databases">
        <authorList>
            <person name="Fiebig A."/>
            <person name="Goeker M."/>
            <person name="Klenk H.-P.P."/>
        </authorList>
    </citation>
    <scope>NUCLEOTIDE SEQUENCE [LARGE SCALE GENOMIC DNA]</scope>
    <source>
        <strain evidence="5 6">DSM 17492</strain>
    </source>
</reference>
<keyword evidence="2" id="KW-0677">Repeat</keyword>
<organism evidence="5 6">
    <name type="scientific">Limimaricola hongkongensis DSM 17492</name>
    <dbReference type="NCBI Taxonomy" id="1122180"/>
    <lineage>
        <taxon>Bacteria</taxon>
        <taxon>Pseudomonadati</taxon>
        <taxon>Pseudomonadota</taxon>
        <taxon>Alphaproteobacteria</taxon>
        <taxon>Rhodobacterales</taxon>
        <taxon>Paracoccaceae</taxon>
        <taxon>Limimaricola</taxon>
    </lineage>
</organism>
<dbReference type="InterPro" id="IPR026919">
    <property type="entry name" value="ADGRV1"/>
</dbReference>
<name>A0A017HGI0_9RHOB</name>
<evidence type="ECO:0000313" key="6">
    <source>
        <dbReference type="Proteomes" id="UP000025047"/>
    </source>
</evidence>
<keyword evidence="3" id="KW-0106">Calcium</keyword>
<evidence type="ECO:0000256" key="1">
    <source>
        <dbReference type="ARBA" id="ARBA00022729"/>
    </source>
</evidence>
<dbReference type="Gene3D" id="2.60.40.2030">
    <property type="match status" value="4"/>
</dbReference>
<evidence type="ECO:0000313" key="5">
    <source>
        <dbReference type="EMBL" id="EYD73273.1"/>
    </source>
</evidence>
<gene>
    <name evidence="5" type="ORF">Lokhon_00801</name>
</gene>
<feature type="domain" description="Calx-beta" evidence="4">
    <location>
        <begin position="111"/>
        <end position="209"/>
    </location>
</feature>
<keyword evidence="1" id="KW-0732">Signal</keyword>
<evidence type="ECO:0000256" key="2">
    <source>
        <dbReference type="ARBA" id="ARBA00022737"/>
    </source>
</evidence>
<comment type="caution">
    <text evidence="5">The sequence shown here is derived from an EMBL/GenBank/DDBJ whole genome shotgun (WGS) entry which is preliminary data.</text>
</comment>
<dbReference type="GO" id="GO:0001965">
    <property type="term" value="F:G-protein alpha-subunit binding"/>
    <property type="evidence" value="ECO:0007669"/>
    <property type="project" value="TreeGrafter"/>
</dbReference>
<dbReference type="InterPro" id="IPR011049">
    <property type="entry name" value="Serralysin-like_metalloprot_C"/>
</dbReference>
<dbReference type="GO" id="GO:0005509">
    <property type="term" value="F:calcium ion binding"/>
    <property type="evidence" value="ECO:0007669"/>
    <property type="project" value="InterPro"/>
</dbReference>
<feature type="domain" description="Calx-beta" evidence="4">
    <location>
        <begin position="342"/>
        <end position="445"/>
    </location>
</feature>
<dbReference type="GO" id="GO:0016020">
    <property type="term" value="C:membrane"/>
    <property type="evidence" value="ECO:0007669"/>
    <property type="project" value="InterPro"/>
</dbReference>
<dbReference type="OrthoDB" id="7667352at2"/>
<dbReference type="eggNOG" id="COG2931">
    <property type="taxonomic scope" value="Bacteria"/>
</dbReference>
<dbReference type="HOGENOM" id="CLU_401597_0_0_5"/>
<dbReference type="GO" id="GO:0005737">
    <property type="term" value="C:cytoplasm"/>
    <property type="evidence" value="ECO:0007669"/>
    <property type="project" value="TreeGrafter"/>
</dbReference>
<dbReference type="PATRIC" id="fig|1122180.6.peg.797"/>
<keyword evidence="6" id="KW-1185">Reference proteome</keyword>
<dbReference type="Gene3D" id="2.150.10.10">
    <property type="entry name" value="Serralysin-like metalloprotease, C-terminal"/>
    <property type="match status" value="3"/>
</dbReference>